<protein>
    <submittedName>
        <fullName evidence="1">Similar to Saccharomyces cerevisiae YPR134W MSS18 Nuclear encoded protein needed for efficient splicing of mitochondrial COX1 aI5beta intron</fullName>
    </submittedName>
</protein>
<evidence type="ECO:0000313" key="1">
    <source>
        <dbReference type="EMBL" id="CAB4256074.1"/>
    </source>
</evidence>
<dbReference type="EMBL" id="CAEFZW010000008">
    <property type="protein sequence ID" value="CAB4256074.1"/>
    <property type="molecule type" value="Genomic_DNA"/>
</dbReference>
<dbReference type="OrthoDB" id="4068431at2759"/>
<comment type="caution">
    <text evidence="1">The sequence shown here is derived from an EMBL/GenBank/DDBJ whole genome shotgun (WGS) entry which is preliminary data.</text>
</comment>
<dbReference type="Proteomes" id="UP000644660">
    <property type="component" value="Unassembled WGS sequence"/>
</dbReference>
<reference evidence="1 2" key="1">
    <citation type="submission" date="2020-05" db="EMBL/GenBank/DDBJ databases">
        <authorList>
            <person name="Casaregola S."/>
            <person name="Devillers H."/>
            <person name="Grondin C."/>
        </authorList>
    </citation>
    <scope>NUCLEOTIDE SEQUENCE [LARGE SCALE GENOMIC DNA]</scope>
    <source>
        <strain evidence="1 2">CLIB 1767</strain>
    </source>
</reference>
<dbReference type="RefSeq" id="XP_041407918.1">
    <property type="nucleotide sequence ID" value="XM_041551984.1"/>
</dbReference>
<accession>A0A8H2ZHS0</accession>
<gene>
    <name evidence="1" type="ORF">KABA2_08S02640</name>
</gene>
<dbReference type="GeneID" id="64859143"/>
<dbReference type="AlphaFoldDB" id="A0A8H2ZHS0"/>
<proteinExistence type="predicted"/>
<sequence length="267" mass="30575">MSKLLNKMFFEQHCLFLSVAIRYPLDPQLTNIGYNRLLYNTLSTFSDVLYCKPNFIGNTRTLSKFPIMELVLATNEINKLSKVMSSLIGLDAGEGSVDQHVDDEFQQTERLNEIFSSLQGGDENVNSIKNDKKKFDENQYLTYIDNMCLNKSKMDQIETITLNNMENIAPNFTLSAADKTLNKRNNEPKHSKSNIRHIFDNSLKGSPLLGLKTYYFVDYNTLPLHLKEWLNSIEHSDNFKKLADTSSSKDSKTLNLLLHGFKGLKKL</sequence>
<organism evidence="1 2">
    <name type="scientific">Maudiozyma barnettii</name>
    <dbReference type="NCBI Taxonomy" id="61262"/>
    <lineage>
        <taxon>Eukaryota</taxon>
        <taxon>Fungi</taxon>
        <taxon>Dikarya</taxon>
        <taxon>Ascomycota</taxon>
        <taxon>Saccharomycotina</taxon>
        <taxon>Saccharomycetes</taxon>
        <taxon>Saccharomycetales</taxon>
        <taxon>Saccharomycetaceae</taxon>
        <taxon>Maudiozyma</taxon>
    </lineage>
</organism>
<keyword evidence="2" id="KW-1185">Reference proteome</keyword>
<name>A0A8H2ZHS0_9SACH</name>
<evidence type="ECO:0000313" key="2">
    <source>
        <dbReference type="Proteomes" id="UP000644660"/>
    </source>
</evidence>